<gene>
    <name evidence="1" type="ORF">NCTC10289_01066</name>
</gene>
<dbReference type="AlphaFoldDB" id="A0A376CX61"/>
<evidence type="ECO:0000313" key="2">
    <source>
        <dbReference type="Proteomes" id="UP000254287"/>
    </source>
</evidence>
<sequence>MALATTADLEVSLLRPLTTTEKQYAPLLLDRAERLLETRVPNLQRNVSNVESYKRLVADVEAEMVARVFRADGSIYTRESEGDYSYSMNLKVASGLLDVLDEELSKLGAGGVYNTIMPETDGYARNRVKNYYHDNVGWTWVDL</sequence>
<name>A0A376CX61_9CORY</name>
<dbReference type="InterPro" id="IPR018963">
    <property type="entry name" value="Mycophage_D29_Gp19"/>
</dbReference>
<organism evidence="1 2">
    <name type="scientific">Corynebacterium minutissimum</name>
    <dbReference type="NCBI Taxonomy" id="38301"/>
    <lineage>
        <taxon>Bacteria</taxon>
        <taxon>Bacillati</taxon>
        <taxon>Actinomycetota</taxon>
        <taxon>Actinomycetes</taxon>
        <taxon>Mycobacteriales</taxon>
        <taxon>Corynebacteriaceae</taxon>
        <taxon>Corynebacterium</taxon>
    </lineage>
</organism>
<dbReference type="EMBL" id="UFXP01000001">
    <property type="protein sequence ID" value="STC76783.1"/>
    <property type="molecule type" value="Genomic_DNA"/>
</dbReference>
<reference evidence="1 2" key="1">
    <citation type="submission" date="2018-06" db="EMBL/GenBank/DDBJ databases">
        <authorList>
            <consortium name="Pathogen Informatics"/>
            <person name="Doyle S."/>
        </authorList>
    </citation>
    <scope>NUCLEOTIDE SEQUENCE [LARGE SCALE GENOMIC DNA]</scope>
    <source>
        <strain evidence="1 2">NCTC10289</strain>
    </source>
</reference>
<dbReference type="RefSeq" id="WP_115021632.1">
    <property type="nucleotide sequence ID" value="NZ_CP069533.1"/>
</dbReference>
<evidence type="ECO:0000313" key="1">
    <source>
        <dbReference type="EMBL" id="STC76783.1"/>
    </source>
</evidence>
<proteinExistence type="predicted"/>
<accession>A0A376CX61</accession>
<protein>
    <submittedName>
        <fullName evidence="1">Phage protein Gp19/Gp15/Gp42</fullName>
    </submittedName>
</protein>
<dbReference type="Pfam" id="PF09355">
    <property type="entry name" value="Phage_Gp19"/>
    <property type="match status" value="1"/>
</dbReference>
<dbReference type="Proteomes" id="UP000254287">
    <property type="component" value="Unassembled WGS sequence"/>
</dbReference>